<name>A0ABW3BBP6_9ACTN</name>
<sequence>VSVPAVVTAMPDRVVWLPENAGDCDVHRDLGAAGGSVVSIAAGSAAEAGADIQAKMTATSAGSDL</sequence>
<evidence type="ECO:0000313" key="2">
    <source>
        <dbReference type="Proteomes" id="UP001596956"/>
    </source>
</evidence>
<organism evidence="1 2">
    <name type="scientific">Streptomonospora algeriensis</name>
    <dbReference type="NCBI Taxonomy" id="995084"/>
    <lineage>
        <taxon>Bacteria</taxon>
        <taxon>Bacillati</taxon>
        <taxon>Actinomycetota</taxon>
        <taxon>Actinomycetes</taxon>
        <taxon>Streptosporangiales</taxon>
        <taxon>Nocardiopsidaceae</taxon>
        <taxon>Streptomonospora</taxon>
    </lineage>
</organism>
<evidence type="ECO:0000313" key="1">
    <source>
        <dbReference type="EMBL" id="MFD0800510.1"/>
    </source>
</evidence>
<dbReference type="Proteomes" id="UP001596956">
    <property type="component" value="Unassembled WGS sequence"/>
</dbReference>
<reference evidence="2" key="1">
    <citation type="journal article" date="2019" name="Int. J. Syst. Evol. Microbiol.">
        <title>The Global Catalogue of Microorganisms (GCM) 10K type strain sequencing project: providing services to taxonomists for standard genome sequencing and annotation.</title>
        <authorList>
            <consortium name="The Broad Institute Genomics Platform"/>
            <consortium name="The Broad Institute Genome Sequencing Center for Infectious Disease"/>
            <person name="Wu L."/>
            <person name="Ma J."/>
        </authorList>
    </citation>
    <scope>NUCLEOTIDE SEQUENCE [LARGE SCALE GENOMIC DNA]</scope>
    <source>
        <strain evidence="2">CCUG 63369</strain>
    </source>
</reference>
<comment type="caution">
    <text evidence="1">The sequence shown here is derived from an EMBL/GenBank/DDBJ whole genome shotgun (WGS) entry which is preliminary data.</text>
</comment>
<proteinExistence type="predicted"/>
<protein>
    <submittedName>
        <fullName evidence="1">Uncharacterized protein</fullName>
    </submittedName>
</protein>
<feature type="non-terminal residue" evidence="1">
    <location>
        <position position="1"/>
    </location>
</feature>
<keyword evidence="2" id="KW-1185">Reference proteome</keyword>
<dbReference type="EMBL" id="JBHTHR010000061">
    <property type="protein sequence ID" value="MFD0800510.1"/>
    <property type="molecule type" value="Genomic_DNA"/>
</dbReference>
<accession>A0ABW3BBP6</accession>
<gene>
    <name evidence="1" type="ORF">ACFQZU_04140</name>
</gene>